<evidence type="ECO:0000313" key="8">
    <source>
        <dbReference type="Ensembl" id="ENSCSAVP00000007625.1"/>
    </source>
</evidence>
<evidence type="ECO:0000256" key="5">
    <source>
        <dbReference type="ARBA" id="ARBA00023136"/>
    </source>
</evidence>
<dbReference type="STRING" id="51511.ENSCSAVP00000007625"/>
<feature type="transmembrane region" description="Helical" evidence="6">
    <location>
        <begin position="81"/>
        <end position="102"/>
    </location>
</feature>
<keyword evidence="4 6" id="KW-1133">Transmembrane helix</keyword>
<dbReference type="InParanoid" id="H2YQL7"/>
<feature type="transmembrane region" description="Helical" evidence="6">
    <location>
        <begin position="173"/>
        <end position="194"/>
    </location>
</feature>
<dbReference type="SUPFAM" id="SSF103473">
    <property type="entry name" value="MFS general substrate transporter"/>
    <property type="match status" value="1"/>
</dbReference>
<dbReference type="InterPro" id="IPR045263">
    <property type="entry name" value="GLUT"/>
</dbReference>
<dbReference type="GO" id="GO:0005886">
    <property type="term" value="C:plasma membrane"/>
    <property type="evidence" value="ECO:0007669"/>
    <property type="project" value="TreeGrafter"/>
</dbReference>
<reference evidence="8" key="3">
    <citation type="submission" date="2025-09" db="UniProtKB">
        <authorList>
            <consortium name="Ensembl"/>
        </authorList>
    </citation>
    <scope>IDENTIFICATION</scope>
</reference>
<feature type="transmembrane region" description="Helical" evidence="6">
    <location>
        <begin position="108"/>
        <end position="133"/>
    </location>
</feature>
<evidence type="ECO:0000256" key="2">
    <source>
        <dbReference type="ARBA" id="ARBA00022448"/>
    </source>
</evidence>
<dbReference type="InterPro" id="IPR020846">
    <property type="entry name" value="MFS_dom"/>
</dbReference>
<feature type="domain" description="Major facilitator superfamily (MFS) profile" evidence="7">
    <location>
        <begin position="1"/>
        <end position="198"/>
    </location>
</feature>
<organism evidence="8 9">
    <name type="scientific">Ciona savignyi</name>
    <name type="common">Pacific transparent sea squirt</name>
    <dbReference type="NCBI Taxonomy" id="51511"/>
    <lineage>
        <taxon>Eukaryota</taxon>
        <taxon>Metazoa</taxon>
        <taxon>Chordata</taxon>
        <taxon>Tunicata</taxon>
        <taxon>Ascidiacea</taxon>
        <taxon>Phlebobranchia</taxon>
        <taxon>Cionidae</taxon>
        <taxon>Ciona</taxon>
    </lineage>
</organism>
<dbReference type="PROSITE" id="PS50850">
    <property type="entry name" value="MFS"/>
    <property type="match status" value="1"/>
</dbReference>
<dbReference type="GeneTree" id="ENSGT00910000144476"/>
<keyword evidence="2" id="KW-0813">Transport</keyword>
<dbReference type="Proteomes" id="UP000007875">
    <property type="component" value="Unassembled WGS sequence"/>
</dbReference>
<name>H2YQL7_CIOSA</name>
<sequence>MVTTKTYRNEFIAVIAIYANLVLVGIDNILLYSDKVFIEAGLAPDQATFATIGVFTLQLLSSAVGSKLVDRFGGFKVHVTANVMIIIAHVTYTVSQVVTPIAPTAMPYIAIFAVGLFLVAWSGGTNLASFALLGEITREPTRATAYGFAAVFFWAIAWVVGFVPPYLQIYLGAYALTIWLGCAVLFLIYVIVVIPRILRTRHLEDENQISTEMKSLNEKA</sequence>
<feature type="transmembrane region" description="Helical" evidence="6">
    <location>
        <begin position="145"/>
        <end position="167"/>
    </location>
</feature>
<dbReference type="OMA" id="IVVIPRI"/>
<evidence type="ECO:0000259" key="7">
    <source>
        <dbReference type="PROSITE" id="PS50850"/>
    </source>
</evidence>
<dbReference type="AlphaFoldDB" id="H2YQL7"/>
<evidence type="ECO:0000256" key="3">
    <source>
        <dbReference type="ARBA" id="ARBA00022692"/>
    </source>
</evidence>
<dbReference type="Pfam" id="PF00083">
    <property type="entry name" value="Sugar_tr"/>
    <property type="match status" value="1"/>
</dbReference>
<dbReference type="PANTHER" id="PTHR23503">
    <property type="entry name" value="SOLUTE CARRIER FAMILY 2"/>
    <property type="match status" value="1"/>
</dbReference>
<feature type="transmembrane region" description="Helical" evidence="6">
    <location>
        <begin position="12"/>
        <end position="32"/>
    </location>
</feature>
<protein>
    <recommendedName>
        <fullName evidence="7">Major facilitator superfamily (MFS) profile domain-containing protein</fullName>
    </recommendedName>
</protein>
<dbReference type="InterPro" id="IPR005828">
    <property type="entry name" value="MFS_sugar_transport-like"/>
</dbReference>
<dbReference type="PANTHER" id="PTHR23503:SF8">
    <property type="entry name" value="FACILITATED GLUCOSE TRANSPORTER PROTEIN 1"/>
    <property type="match status" value="1"/>
</dbReference>
<evidence type="ECO:0000256" key="1">
    <source>
        <dbReference type="ARBA" id="ARBA00004141"/>
    </source>
</evidence>
<dbReference type="InterPro" id="IPR036259">
    <property type="entry name" value="MFS_trans_sf"/>
</dbReference>
<dbReference type="Ensembl" id="ENSCSAVT00000007725.1">
    <property type="protein sequence ID" value="ENSCSAVP00000007625.1"/>
    <property type="gene ID" value="ENSCSAVG00000004559.1"/>
</dbReference>
<dbReference type="GO" id="GO:0055056">
    <property type="term" value="F:D-glucose transmembrane transporter activity"/>
    <property type="evidence" value="ECO:0007669"/>
    <property type="project" value="TreeGrafter"/>
</dbReference>
<dbReference type="HOGENOM" id="CLU_1371773_0_0_1"/>
<reference evidence="8" key="2">
    <citation type="submission" date="2025-08" db="UniProtKB">
        <authorList>
            <consortium name="Ensembl"/>
        </authorList>
    </citation>
    <scope>IDENTIFICATION</scope>
</reference>
<keyword evidence="3 6" id="KW-0812">Transmembrane</keyword>
<accession>H2YQL7</accession>
<keyword evidence="9" id="KW-1185">Reference proteome</keyword>
<reference evidence="9" key="1">
    <citation type="submission" date="2003-08" db="EMBL/GenBank/DDBJ databases">
        <authorList>
            <person name="Birren B."/>
            <person name="Nusbaum C."/>
            <person name="Abebe A."/>
            <person name="Abouelleil A."/>
            <person name="Adekoya E."/>
            <person name="Ait-zahra M."/>
            <person name="Allen N."/>
            <person name="Allen T."/>
            <person name="An P."/>
            <person name="Anderson M."/>
            <person name="Anderson S."/>
            <person name="Arachchi H."/>
            <person name="Armbruster J."/>
            <person name="Bachantsang P."/>
            <person name="Baldwin J."/>
            <person name="Barry A."/>
            <person name="Bayul T."/>
            <person name="Blitshsteyn B."/>
            <person name="Bloom T."/>
            <person name="Blye J."/>
            <person name="Boguslavskiy L."/>
            <person name="Borowsky M."/>
            <person name="Boukhgalter B."/>
            <person name="Brunache A."/>
            <person name="Butler J."/>
            <person name="Calixte N."/>
            <person name="Calvo S."/>
            <person name="Camarata J."/>
            <person name="Campo K."/>
            <person name="Chang J."/>
            <person name="Cheshatsang Y."/>
            <person name="Citroen M."/>
            <person name="Collymore A."/>
            <person name="Considine T."/>
            <person name="Cook A."/>
            <person name="Cooke P."/>
            <person name="Corum B."/>
            <person name="Cuomo C."/>
            <person name="David R."/>
            <person name="Dawoe T."/>
            <person name="Degray S."/>
            <person name="Dodge S."/>
            <person name="Dooley K."/>
            <person name="Dorje P."/>
            <person name="Dorjee K."/>
            <person name="Dorris L."/>
            <person name="Duffey N."/>
            <person name="Dupes A."/>
            <person name="Elkins T."/>
            <person name="Engels R."/>
            <person name="Erickson J."/>
            <person name="Farina A."/>
            <person name="Faro S."/>
            <person name="Ferreira P."/>
            <person name="Fischer H."/>
            <person name="Fitzgerald M."/>
            <person name="Foley K."/>
            <person name="Gage D."/>
            <person name="Galagan J."/>
            <person name="Gearin G."/>
            <person name="Gnerre S."/>
            <person name="Gnirke A."/>
            <person name="Goyette A."/>
            <person name="Graham J."/>
            <person name="Grandbois E."/>
            <person name="Gyaltsen K."/>
            <person name="Hafez N."/>
            <person name="Hagopian D."/>
            <person name="Hagos B."/>
            <person name="Hall J."/>
            <person name="Hatcher B."/>
            <person name="Heller A."/>
            <person name="Higgins H."/>
            <person name="Honan T."/>
            <person name="Horn A."/>
            <person name="Houde N."/>
            <person name="Hughes L."/>
            <person name="Hulme W."/>
            <person name="Husby E."/>
            <person name="Iliev I."/>
            <person name="Jaffe D."/>
            <person name="Jones C."/>
            <person name="Kamal M."/>
            <person name="Kamat A."/>
            <person name="Kamvysselis M."/>
            <person name="Karlsson E."/>
            <person name="Kells C."/>
            <person name="Kieu A."/>
            <person name="Kisner P."/>
            <person name="Kodira C."/>
            <person name="Kulbokas E."/>
            <person name="Labutti K."/>
            <person name="Lama D."/>
            <person name="Landers T."/>
            <person name="Leger J."/>
            <person name="Levine S."/>
            <person name="Lewis D."/>
            <person name="Lewis T."/>
            <person name="Lindblad-toh K."/>
            <person name="Liu X."/>
            <person name="Lokyitsang T."/>
            <person name="Lokyitsang Y."/>
            <person name="Lucien O."/>
            <person name="Lui A."/>
            <person name="Ma L.J."/>
            <person name="Mabbitt R."/>
            <person name="Macdonald J."/>
            <person name="Maclean C."/>
            <person name="Major J."/>
            <person name="Manning J."/>
            <person name="Marabella R."/>
            <person name="Maru K."/>
            <person name="Matthews C."/>
            <person name="Mauceli E."/>
            <person name="Mccarthy M."/>
            <person name="Mcdonough S."/>
            <person name="Mcghee T."/>
            <person name="Meldrim J."/>
            <person name="Meneus L."/>
            <person name="Mesirov J."/>
            <person name="Mihalev A."/>
            <person name="Mihova T."/>
            <person name="Mikkelsen T."/>
            <person name="Mlenga V."/>
            <person name="Moru K."/>
            <person name="Mozes J."/>
            <person name="Mulrain L."/>
            <person name="Munson G."/>
            <person name="Naylor J."/>
            <person name="Newes C."/>
            <person name="Nguyen C."/>
            <person name="Nguyen N."/>
            <person name="Nguyen T."/>
            <person name="Nicol R."/>
            <person name="Nielsen C."/>
            <person name="Nizzari M."/>
            <person name="Norbu C."/>
            <person name="Norbu N."/>
            <person name="O'donnell P."/>
            <person name="Okoawo O."/>
            <person name="O'leary S."/>
            <person name="Omotosho B."/>
            <person name="O'neill K."/>
            <person name="Osman S."/>
            <person name="Parker S."/>
            <person name="Perrin D."/>
            <person name="Phunkhang P."/>
            <person name="Piqani B."/>
            <person name="Purcell S."/>
            <person name="Rachupka T."/>
            <person name="Ramasamy U."/>
            <person name="Rameau R."/>
            <person name="Ray V."/>
            <person name="Raymond C."/>
            <person name="Retta R."/>
            <person name="Richardson S."/>
            <person name="Rise C."/>
            <person name="Rodriguez J."/>
            <person name="Rogers J."/>
            <person name="Rogov P."/>
            <person name="Rutman M."/>
            <person name="Schupbach R."/>
            <person name="Seaman C."/>
            <person name="Settipalli S."/>
            <person name="Sharpe T."/>
            <person name="Sheridan J."/>
            <person name="Sherpa N."/>
            <person name="Shi J."/>
            <person name="Smirnov S."/>
            <person name="Smith C."/>
            <person name="Sougnez C."/>
            <person name="Spencer B."/>
            <person name="Stalker J."/>
            <person name="Stange-thomann N."/>
            <person name="Stavropoulos S."/>
            <person name="Stetson K."/>
            <person name="Stone C."/>
            <person name="Stone S."/>
            <person name="Stubbs M."/>
            <person name="Talamas J."/>
            <person name="Tchuinga P."/>
            <person name="Tenzing P."/>
            <person name="Tesfaye S."/>
            <person name="Theodore J."/>
            <person name="Thoulutsang Y."/>
            <person name="Topham K."/>
            <person name="Towey S."/>
            <person name="Tsamla T."/>
            <person name="Tsomo N."/>
            <person name="Vallee D."/>
            <person name="Vassiliev H."/>
            <person name="Venkataraman V."/>
            <person name="Vinson J."/>
            <person name="Vo A."/>
            <person name="Wade C."/>
            <person name="Wang S."/>
            <person name="Wangchuk T."/>
            <person name="Wangdi T."/>
            <person name="Whittaker C."/>
            <person name="Wilkinson J."/>
            <person name="Wu Y."/>
            <person name="Wyman D."/>
            <person name="Yadav S."/>
            <person name="Yang S."/>
            <person name="Yang X."/>
            <person name="Yeager S."/>
            <person name="Yee E."/>
            <person name="Young G."/>
            <person name="Zainoun J."/>
            <person name="Zembeck L."/>
            <person name="Zimmer A."/>
            <person name="Zody M."/>
            <person name="Lander E."/>
        </authorList>
    </citation>
    <scope>NUCLEOTIDE SEQUENCE [LARGE SCALE GENOMIC DNA]</scope>
</reference>
<dbReference type="GO" id="GO:0046323">
    <property type="term" value="P:D-glucose import"/>
    <property type="evidence" value="ECO:0007669"/>
    <property type="project" value="TreeGrafter"/>
</dbReference>
<dbReference type="eggNOG" id="KOG0569">
    <property type="taxonomic scope" value="Eukaryota"/>
</dbReference>
<comment type="subcellular location">
    <subcellularLocation>
        <location evidence="1">Membrane</location>
        <topology evidence="1">Multi-pass membrane protein</topology>
    </subcellularLocation>
</comment>
<dbReference type="GO" id="GO:0070837">
    <property type="term" value="P:dehydroascorbic acid transport"/>
    <property type="evidence" value="ECO:0007669"/>
    <property type="project" value="TreeGrafter"/>
</dbReference>
<evidence type="ECO:0000256" key="6">
    <source>
        <dbReference type="SAM" id="Phobius"/>
    </source>
</evidence>
<evidence type="ECO:0000313" key="9">
    <source>
        <dbReference type="Proteomes" id="UP000007875"/>
    </source>
</evidence>
<dbReference type="Gene3D" id="1.20.1250.20">
    <property type="entry name" value="MFS general substrate transporter like domains"/>
    <property type="match status" value="1"/>
</dbReference>
<feature type="transmembrane region" description="Helical" evidence="6">
    <location>
        <begin position="47"/>
        <end position="69"/>
    </location>
</feature>
<keyword evidence="5 6" id="KW-0472">Membrane</keyword>
<proteinExistence type="predicted"/>
<evidence type="ECO:0000256" key="4">
    <source>
        <dbReference type="ARBA" id="ARBA00022989"/>
    </source>
</evidence>